<comment type="caution">
    <text evidence="2">The sequence shown here is derived from an EMBL/GenBank/DDBJ whole genome shotgun (WGS) entry which is preliminary data.</text>
</comment>
<dbReference type="InterPro" id="IPR029039">
    <property type="entry name" value="Flavoprotein-like_sf"/>
</dbReference>
<dbReference type="SUPFAM" id="SSF52218">
    <property type="entry name" value="Flavoproteins"/>
    <property type="match status" value="1"/>
</dbReference>
<name>A0A2S9TC08_9BACT</name>
<keyword evidence="1" id="KW-0472">Membrane</keyword>
<dbReference type="AlphaFoldDB" id="A0A2S9TC08"/>
<protein>
    <submittedName>
        <fullName evidence="2">Dialkylrecorsinol condensing enzyme</fullName>
    </submittedName>
</protein>
<keyword evidence="1" id="KW-0812">Transmembrane</keyword>
<proteinExistence type="predicted"/>
<feature type="transmembrane region" description="Helical" evidence="1">
    <location>
        <begin position="258"/>
        <end position="281"/>
    </location>
</feature>
<dbReference type="EMBL" id="NXGI01000021">
    <property type="protein sequence ID" value="PRM96358.1"/>
    <property type="molecule type" value="Genomic_DNA"/>
</dbReference>
<keyword evidence="1" id="KW-1133">Transmembrane helix</keyword>
<evidence type="ECO:0000313" key="2">
    <source>
        <dbReference type="EMBL" id="PRM96358.1"/>
    </source>
</evidence>
<organism evidence="2 3">
    <name type="scientific">Aliarcobacter cryaerophilus</name>
    <dbReference type="NCBI Taxonomy" id="28198"/>
    <lineage>
        <taxon>Bacteria</taxon>
        <taxon>Pseudomonadati</taxon>
        <taxon>Campylobacterota</taxon>
        <taxon>Epsilonproteobacteria</taxon>
        <taxon>Campylobacterales</taxon>
        <taxon>Arcobacteraceae</taxon>
        <taxon>Aliarcobacter</taxon>
    </lineage>
</organism>
<dbReference type="Proteomes" id="UP000239151">
    <property type="component" value="Unassembled WGS sequence"/>
</dbReference>
<evidence type="ECO:0000256" key="1">
    <source>
        <dbReference type="SAM" id="Phobius"/>
    </source>
</evidence>
<gene>
    <name evidence="2" type="ORF">CJ670_08830</name>
</gene>
<accession>A0A2S9TC08</accession>
<evidence type="ECO:0000313" key="3">
    <source>
        <dbReference type="Proteomes" id="UP000239151"/>
    </source>
</evidence>
<sequence length="315" mass="36454">MNQKKILVLSYSQTGQLNNLVENFTKPFLGNENFELIFKNIKPKKDYPFPWDFMTFMDTFPESVYMVPCELENIEDDENDYDLIILAYTVWFLSPSIPISSFLQSSYAKKKFKDKPVVTLIACRNMWIMAQEKIKKLLDDLSATLIDNVVLVDKGNSLETFITTPRWMLTGKKDSCFGLSSAGIDENEIIKSQRFGKALVQALEQNKEKEKKSLLQGLKAVEVDIKLIKSEKIGNKSFLIWGKLIRKIGNFGDKKRRIVVMLYLVFLILMILIVVPINMIVQTILRKLNKNSILKQKEFYELPSGSKDFKMKEFL</sequence>
<dbReference type="Gene3D" id="3.40.50.360">
    <property type="match status" value="1"/>
</dbReference>
<reference evidence="2 3" key="1">
    <citation type="submission" date="2017-09" db="EMBL/GenBank/DDBJ databases">
        <title>Reassesment of A. cryaerophilus.</title>
        <authorList>
            <person name="Perez-Cataluna A."/>
            <person name="Collado L."/>
            <person name="Salgado O."/>
            <person name="Lefinanco V."/>
            <person name="Figueras M.J."/>
        </authorList>
    </citation>
    <scope>NUCLEOTIDE SEQUENCE [LARGE SCALE GENOMIC DNA]</scope>
    <source>
        <strain evidence="2 3">LMG 9065</strain>
    </source>
</reference>